<proteinExistence type="predicted"/>
<dbReference type="AlphaFoldDB" id="A0A4Y2R6F7"/>
<reference evidence="1 2" key="1">
    <citation type="journal article" date="2019" name="Sci. Rep.">
        <title>Orb-weaving spider Araneus ventricosus genome elucidates the spidroin gene catalogue.</title>
        <authorList>
            <person name="Kono N."/>
            <person name="Nakamura H."/>
            <person name="Ohtoshi R."/>
            <person name="Moran D.A.P."/>
            <person name="Shinohara A."/>
            <person name="Yoshida Y."/>
            <person name="Fujiwara M."/>
            <person name="Mori M."/>
            <person name="Tomita M."/>
            <person name="Arakawa K."/>
        </authorList>
    </citation>
    <scope>NUCLEOTIDE SEQUENCE [LARGE SCALE GENOMIC DNA]</scope>
</reference>
<accession>A0A4Y2R6F7</accession>
<organism evidence="1 2">
    <name type="scientific">Araneus ventricosus</name>
    <name type="common">Orbweaver spider</name>
    <name type="synonym">Epeira ventricosa</name>
    <dbReference type="NCBI Taxonomy" id="182803"/>
    <lineage>
        <taxon>Eukaryota</taxon>
        <taxon>Metazoa</taxon>
        <taxon>Ecdysozoa</taxon>
        <taxon>Arthropoda</taxon>
        <taxon>Chelicerata</taxon>
        <taxon>Arachnida</taxon>
        <taxon>Araneae</taxon>
        <taxon>Araneomorphae</taxon>
        <taxon>Entelegynae</taxon>
        <taxon>Araneoidea</taxon>
        <taxon>Araneidae</taxon>
        <taxon>Araneus</taxon>
    </lineage>
</organism>
<evidence type="ECO:0000313" key="2">
    <source>
        <dbReference type="Proteomes" id="UP000499080"/>
    </source>
</evidence>
<gene>
    <name evidence="1" type="ORF">AVEN_10097_1</name>
</gene>
<comment type="caution">
    <text evidence="1">The sequence shown here is derived from an EMBL/GenBank/DDBJ whole genome shotgun (WGS) entry which is preliminary data.</text>
</comment>
<evidence type="ECO:0000313" key="1">
    <source>
        <dbReference type="EMBL" id="GBN71070.1"/>
    </source>
</evidence>
<keyword evidence="2" id="KW-1185">Reference proteome</keyword>
<dbReference type="Proteomes" id="UP000499080">
    <property type="component" value="Unassembled WGS sequence"/>
</dbReference>
<dbReference type="EMBL" id="BGPR01142756">
    <property type="protein sequence ID" value="GBN71070.1"/>
    <property type="molecule type" value="Genomic_DNA"/>
</dbReference>
<sequence length="121" mass="13626">MACVSEAQASVMRRRRSCNVGGWVAYTCPFMCPHKKMSNGVKSGEHEGHSTKPPYPMTRFWNVSIRYCLTFEILCEGRRHVGTIHFGVDATVDSQQRRLLHPAEAPSIVVPLTSPRKILVQ</sequence>
<protein>
    <submittedName>
        <fullName evidence="1">Uncharacterized protein</fullName>
    </submittedName>
</protein>
<name>A0A4Y2R6F7_ARAVE</name>